<accession>A0A553HKI8</accession>
<dbReference type="Gene3D" id="1.10.630.10">
    <property type="entry name" value="Cytochrome P450"/>
    <property type="match status" value="1"/>
</dbReference>
<dbReference type="PANTHER" id="PTHR46300:SF11">
    <property type="entry name" value="OXIDOREDUCTASE, PUTATIVE-RELATED"/>
    <property type="match status" value="1"/>
</dbReference>
<dbReference type="GO" id="GO:0005506">
    <property type="term" value="F:iron ion binding"/>
    <property type="evidence" value="ECO:0007669"/>
    <property type="project" value="InterPro"/>
</dbReference>
<feature type="binding site" description="axial binding residue" evidence="5">
    <location>
        <position position="368"/>
    </location>
    <ligand>
        <name>heme</name>
        <dbReference type="ChEBI" id="CHEBI:30413"/>
    </ligand>
    <ligandPart>
        <name>Fe</name>
        <dbReference type="ChEBI" id="CHEBI:18248"/>
    </ligandPart>
</feature>
<dbReference type="EMBL" id="VFLP01000087">
    <property type="protein sequence ID" value="TRX88463.1"/>
    <property type="molecule type" value="Genomic_DNA"/>
</dbReference>
<protein>
    <recommendedName>
        <fullName evidence="9">Cytochrome P450</fullName>
    </recommendedName>
</protein>
<name>A0A553HKI8_9PEZI</name>
<keyword evidence="5 6" id="KW-0349">Heme</keyword>
<dbReference type="STRING" id="2512241.A0A553HKI8"/>
<dbReference type="PRINTS" id="PR00385">
    <property type="entry name" value="P450"/>
</dbReference>
<dbReference type="GO" id="GO:0016705">
    <property type="term" value="F:oxidoreductase activity, acting on paired donors, with incorporation or reduction of molecular oxygen"/>
    <property type="evidence" value="ECO:0007669"/>
    <property type="project" value="InterPro"/>
</dbReference>
<comment type="similarity">
    <text evidence="1 6">Belongs to the cytochrome P450 family.</text>
</comment>
<dbReference type="AlphaFoldDB" id="A0A553HKI8"/>
<sequence>MTTLSMGTRTWVLLNSQRALNEIIAKRAKITHERPYFPVAGGLVSKDYRLFLQKTEQWREGRRLLHQLMTGEGSKFHSSLAEESSLGLLETYLDEPNAWYAHNYRFAISIMYRIVTNTSLRKTRGELEDLQRVTSTFLTSINSSFVDFYPQISFLPKCLQFWRTRWESMGNFHYRVFRHWWSELKGAQIPESSFVRKTMLGEYKGSDDQAMYITLFILTAGSDNPRMTLNGFIMACLAWPEPIRRMRLELDSLCGADAYRLPCMDDLASAPYSSAVVKEVLRWRPTVPLIPQRVLVEDLEFEGYKFPRGTEFLVNTIAVCANGFHKADSFKPERWLDDKEGKQDDSRSNSRIEQNLWQFAFNAGRRSCVGYKLAQKELFIAFSRLAYCFDFSPAGEFNDKELNAFVPGQPFPVRITARSPAHERLIRTEAVKCDIWGS</sequence>
<evidence type="ECO:0000256" key="4">
    <source>
        <dbReference type="ARBA" id="ARBA00023004"/>
    </source>
</evidence>
<keyword evidence="6" id="KW-0503">Monooxygenase</keyword>
<proteinExistence type="inferred from homology"/>
<reference evidence="8" key="1">
    <citation type="submission" date="2019-06" db="EMBL/GenBank/DDBJ databases">
        <title>Draft genome sequence of the griseofulvin-producing fungus Xylaria cubensis strain G536.</title>
        <authorList>
            <person name="Mead M.E."/>
            <person name="Raja H.A."/>
            <person name="Steenwyk J.L."/>
            <person name="Knowles S.L."/>
            <person name="Oberlies N.H."/>
            <person name="Rokas A."/>
        </authorList>
    </citation>
    <scope>NUCLEOTIDE SEQUENCE [LARGE SCALE GENOMIC DNA]</scope>
    <source>
        <strain evidence="8">G536</strain>
    </source>
</reference>
<keyword evidence="8" id="KW-1185">Reference proteome</keyword>
<dbReference type="SUPFAM" id="SSF48264">
    <property type="entry name" value="Cytochrome P450"/>
    <property type="match status" value="1"/>
</dbReference>
<keyword evidence="4 5" id="KW-0408">Iron</keyword>
<dbReference type="InterPro" id="IPR050364">
    <property type="entry name" value="Cytochrome_P450_fung"/>
</dbReference>
<evidence type="ECO:0000313" key="8">
    <source>
        <dbReference type="Proteomes" id="UP000319160"/>
    </source>
</evidence>
<keyword evidence="2 5" id="KW-0479">Metal-binding</keyword>
<dbReference type="InterPro" id="IPR001128">
    <property type="entry name" value="Cyt_P450"/>
</dbReference>
<dbReference type="PRINTS" id="PR00463">
    <property type="entry name" value="EP450I"/>
</dbReference>
<evidence type="ECO:0000313" key="7">
    <source>
        <dbReference type="EMBL" id="TRX88463.1"/>
    </source>
</evidence>
<evidence type="ECO:0000256" key="3">
    <source>
        <dbReference type="ARBA" id="ARBA00023002"/>
    </source>
</evidence>
<evidence type="ECO:0008006" key="9">
    <source>
        <dbReference type="Google" id="ProtNLM"/>
    </source>
</evidence>
<evidence type="ECO:0000256" key="2">
    <source>
        <dbReference type="ARBA" id="ARBA00022723"/>
    </source>
</evidence>
<dbReference type="Pfam" id="PF00067">
    <property type="entry name" value="p450"/>
    <property type="match status" value="1"/>
</dbReference>
<dbReference type="GO" id="GO:0020037">
    <property type="term" value="F:heme binding"/>
    <property type="evidence" value="ECO:0007669"/>
    <property type="project" value="InterPro"/>
</dbReference>
<dbReference type="PROSITE" id="PS00086">
    <property type="entry name" value="CYTOCHROME_P450"/>
    <property type="match status" value="1"/>
</dbReference>
<evidence type="ECO:0000256" key="6">
    <source>
        <dbReference type="RuleBase" id="RU000461"/>
    </source>
</evidence>
<dbReference type="PANTHER" id="PTHR46300">
    <property type="entry name" value="P450, PUTATIVE (EUROFUNG)-RELATED-RELATED"/>
    <property type="match status" value="1"/>
</dbReference>
<gene>
    <name evidence="7" type="ORF">FHL15_010653</name>
</gene>
<comment type="caution">
    <text evidence="7">The sequence shown here is derived from an EMBL/GenBank/DDBJ whole genome shotgun (WGS) entry which is preliminary data.</text>
</comment>
<dbReference type="InterPro" id="IPR036396">
    <property type="entry name" value="Cyt_P450_sf"/>
</dbReference>
<keyword evidence="3 6" id="KW-0560">Oxidoreductase</keyword>
<evidence type="ECO:0000256" key="1">
    <source>
        <dbReference type="ARBA" id="ARBA00010617"/>
    </source>
</evidence>
<comment type="cofactor">
    <cofactor evidence="5">
        <name>heme</name>
        <dbReference type="ChEBI" id="CHEBI:30413"/>
    </cofactor>
</comment>
<dbReference type="GO" id="GO:0004497">
    <property type="term" value="F:monooxygenase activity"/>
    <property type="evidence" value="ECO:0007669"/>
    <property type="project" value="UniProtKB-KW"/>
</dbReference>
<dbReference type="OrthoDB" id="1103324at2759"/>
<evidence type="ECO:0000256" key="5">
    <source>
        <dbReference type="PIRSR" id="PIRSR602401-1"/>
    </source>
</evidence>
<dbReference type="InterPro" id="IPR017972">
    <property type="entry name" value="Cyt_P450_CS"/>
</dbReference>
<dbReference type="InterPro" id="IPR002401">
    <property type="entry name" value="Cyt_P450_E_grp-I"/>
</dbReference>
<organism evidence="7 8">
    <name type="scientific">Xylaria flabelliformis</name>
    <dbReference type="NCBI Taxonomy" id="2512241"/>
    <lineage>
        <taxon>Eukaryota</taxon>
        <taxon>Fungi</taxon>
        <taxon>Dikarya</taxon>
        <taxon>Ascomycota</taxon>
        <taxon>Pezizomycotina</taxon>
        <taxon>Sordariomycetes</taxon>
        <taxon>Xylariomycetidae</taxon>
        <taxon>Xylariales</taxon>
        <taxon>Xylariaceae</taxon>
        <taxon>Xylaria</taxon>
    </lineage>
</organism>
<dbReference type="Proteomes" id="UP000319160">
    <property type="component" value="Unassembled WGS sequence"/>
</dbReference>